<evidence type="ECO:0000313" key="1">
    <source>
        <dbReference type="EMBL" id="MBO1902387.1"/>
    </source>
</evidence>
<dbReference type="EMBL" id="JAGDYM010000011">
    <property type="protein sequence ID" value="MBO1902387.1"/>
    <property type="molecule type" value="Genomic_DNA"/>
</dbReference>
<comment type="caution">
    <text evidence="1">The sequence shown here is derived from an EMBL/GenBank/DDBJ whole genome shotgun (WGS) entry which is preliminary data.</text>
</comment>
<accession>A0A939MP57</accession>
<dbReference type="Pfam" id="PF07920">
    <property type="entry name" value="DUF1684"/>
    <property type="match status" value="1"/>
</dbReference>
<dbReference type="AlphaFoldDB" id="A0A939MP57"/>
<name>A0A939MP57_9MICO</name>
<evidence type="ECO:0000313" key="2">
    <source>
        <dbReference type="Proteomes" id="UP000664382"/>
    </source>
</evidence>
<organism evidence="1 2">
    <name type="scientific">Leucobacter weissii</name>
    <dbReference type="NCBI Taxonomy" id="1983706"/>
    <lineage>
        <taxon>Bacteria</taxon>
        <taxon>Bacillati</taxon>
        <taxon>Actinomycetota</taxon>
        <taxon>Actinomycetes</taxon>
        <taxon>Micrococcales</taxon>
        <taxon>Microbacteriaceae</taxon>
        <taxon>Leucobacter</taxon>
    </lineage>
</organism>
<dbReference type="PANTHER" id="PTHR41913:SF1">
    <property type="entry name" value="DUF1684 DOMAIN-CONTAINING PROTEIN"/>
    <property type="match status" value="1"/>
</dbReference>
<dbReference type="Proteomes" id="UP000664382">
    <property type="component" value="Unassembled WGS sequence"/>
</dbReference>
<proteinExistence type="predicted"/>
<reference evidence="1" key="1">
    <citation type="submission" date="2021-03" db="EMBL/GenBank/DDBJ databases">
        <title>Leucobacter chromiisoli sp. nov., isolated from chromium-containing soil of chemical plant.</title>
        <authorList>
            <person name="Xu Z."/>
        </authorList>
    </citation>
    <scope>NUCLEOTIDE SEQUENCE</scope>
    <source>
        <strain evidence="1">S27</strain>
    </source>
</reference>
<keyword evidence="2" id="KW-1185">Reference proteome</keyword>
<dbReference type="InterPro" id="IPR012467">
    <property type="entry name" value="DUF1684"/>
</dbReference>
<protein>
    <submittedName>
        <fullName evidence="1">DUF1684 domain-containing protein</fullName>
    </submittedName>
</protein>
<sequence>MTASDAWERWRADRLADLNALLGDATLVSTTWLGEGWVPLPDAPGEWRIDAAGRIRHRPGLAAARFDPSAEAPPADEPEDAGLVLPGTFTARFDGRAVTPVRWPGIGSALRVWDAAAGDVARVDAFSYDPEWRLSGAFSPERAGLDYEYLGHGGRVERRETVGRALISIGGEEYRIVVTEGARGFETVFADATNGAETYARGRFAPVELDAEGRAVIDFNRAFLPPCAFSDAFDCPLAPPQNRITVPVRAGETAVVRG</sequence>
<dbReference type="RefSeq" id="WP_208098149.1">
    <property type="nucleotide sequence ID" value="NZ_JAGDYM010000011.1"/>
</dbReference>
<gene>
    <name evidence="1" type="ORF">J4H92_10555</name>
</gene>
<dbReference type="PANTHER" id="PTHR41913">
    <property type="entry name" value="DUF1684 DOMAIN-CONTAINING PROTEIN"/>
    <property type="match status" value="1"/>
</dbReference>